<sequence>MTIEEDQLEFRRDMHGVALAWGRNVLGERYASRDKPLCFMYKHSAPEIFQRMKRVVRADLSTRNQRRIAALNAKERQRIMDLELQGILSPEQQLEAKLDRLFAGAAAT</sequence>
<reference evidence="5 6" key="2">
    <citation type="submission" date="2018-07" db="EMBL/GenBank/DDBJ databases">
        <title>Genome sequencing of oomycete isolates from Chile give support for New Zealand origin for Phytophthora kernoviae and make available the first Nothophytophthora sp. genome.</title>
        <authorList>
            <person name="Studholme D.J."/>
            <person name="Sanfuentes E."/>
            <person name="Panda P."/>
            <person name="Hill R."/>
            <person name="Sambles C."/>
            <person name="Grant M."/>
            <person name="Williams N.M."/>
            <person name="Mcdougal R.L."/>
        </authorList>
    </citation>
    <scope>NUCLEOTIDE SEQUENCE [LARGE SCALE GENOMIC DNA]</scope>
    <source>
        <strain evidence="3">Chile2</strain>
        <strain evidence="4">Chile4</strain>
    </source>
</reference>
<dbReference type="EMBL" id="JPWV03000027">
    <property type="protein sequence ID" value="KAG2529581.1"/>
    <property type="molecule type" value="Genomic_DNA"/>
</dbReference>
<keyword evidence="5" id="KW-1185">Reference proteome</keyword>
<name>A0A3R7KY09_9STRA</name>
<dbReference type="Proteomes" id="UP000285624">
    <property type="component" value="Unassembled WGS sequence"/>
</dbReference>
<dbReference type="AlphaFoldDB" id="A0A3R7KY09"/>
<evidence type="ECO:0000313" key="3">
    <source>
        <dbReference type="EMBL" id="RLN10287.1"/>
    </source>
</evidence>
<organism evidence="4 5">
    <name type="scientific">Phytophthora kernoviae</name>
    <dbReference type="NCBI Taxonomy" id="325452"/>
    <lineage>
        <taxon>Eukaryota</taxon>
        <taxon>Sar</taxon>
        <taxon>Stramenopiles</taxon>
        <taxon>Oomycota</taxon>
        <taxon>Peronosporomycetes</taxon>
        <taxon>Peronosporales</taxon>
        <taxon>Peronosporaceae</taxon>
        <taxon>Phytophthora</taxon>
    </lineage>
</organism>
<evidence type="ECO:0000313" key="1">
    <source>
        <dbReference type="EMBL" id="KAG2529581.1"/>
    </source>
</evidence>
<protein>
    <submittedName>
        <fullName evidence="4">Uncharacterized protein</fullName>
    </submittedName>
</protein>
<evidence type="ECO:0000313" key="5">
    <source>
        <dbReference type="Proteomes" id="UP000285624"/>
    </source>
</evidence>
<reference evidence="1" key="1">
    <citation type="journal article" date="2015" name="Genom Data">
        <title>Genome sequences of six Phytophthora species associated with forests in New Zealand.</title>
        <authorList>
            <person name="Studholme D.J."/>
            <person name="McDougal R.L."/>
            <person name="Sambles C."/>
            <person name="Hansen E."/>
            <person name="Hardy G."/>
            <person name="Grant M."/>
            <person name="Ganley R.J."/>
            <person name="Williams N.M."/>
        </authorList>
    </citation>
    <scope>NUCLEOTIDE SEQUENCE</scope>
    <source>
        <strain evidence="1">NZFS 2646</strain>
        <strain evidence="2">NZFS 3630</strain>
    </source>
</reference>
<dbReference type="Proteomes" id="UP000285883">
    <property type="component" value="Unassembled WGS sequence"/>
</dbReference>
<dbReference type="Proteomes" id="UP000785171">
    <property type="component" value="Unassembled WGS sequence"/>
</dbReference>
<proteinExistence type="predicted"/>
<accession>A0A3R7KY09</accession>
<evidence type="ECO:0000313" key="6">
    <source>
        <dbReference type="Proteomes" id="UP000285883"/>
    </source>
</evidence>
<evidence type="ECO:0000313" key="2">
    <source>
        <dbReference type="EMBL" id="KAG2530821.1"/>
    </source>
</evidence>
<comment type="caution">
    <text evidence="4">The sequence shown here is derived from an EMBL/GenBank/DDBJ whole genome shotgun (WGS) entry which is preliminary data.</text>
</comment>
<evidence type="ECO:0000313" key="4">
    <source>
        <dbReference type="EMBL" id="RLN84424.1"/>
    </source>
</evidence>
<reference evidence="1" key="3">
    <citation type="submission" date="2020-06" db="EMBL/GenBank/DDBJ databases">
        <authorList>
            <person name="Studholme D.J."/>
        </authorList>
    </citation>
    <scope>NUCLEOTIDE SEQUENCE</scope>
    <source>
        <strain evidence="1">NZFS 2646</strain>
        <strain evidence="2">NZFS 3630</strain>
    </source>
</reference>
<dbReference type="EMBL" id="MBDN02000019">
    <property type="protein sequence ID" value="RLN84424.1"/>
    <property type="molecule type" value="Genomic_DNA"/>
</dbReference>
<dbReference type="EMBL" id="JPWU03000026">
    <property type="protein sequence ID" value="KAG2530821.1"/>
    <property type="molecule type" value="Genomic_DNA"/>
</dbReference>
<gene>
    <name evidence="3" type="ORF">BBI17_001169</name>
    <name evidence="4" type="ORF">BBO99_00001342</name>
    <name evidence="1" type="ORF">JM16_001998</name>
    <name evidence="2" type="ORF">JM18_001174</name>
</gene>
<dbReference type="Proteomes" id="UP000792063">
    <property type="component" value="Unassembled WGS sequence"/>
</dbReference>
<dbReference type="EMBL" id="MAYM02001859">
    <property type="protein sequence ID" value="RLN10287.1"/>
    <property type="molecule type" value="Genomic_DNA"/>
</dbReference>